<gene>
    <name evidence="3" type="ORF">M9Y10_034592</name>
</gene>
<reference evidence="3 4" key="1">
    <citation type="submission" date="2024-04" db="EMBL/GenBank/DDBJ databases">
        <title>Tritrichomonas musculus Genome.</title>
        <authorList>
            <person name="Alves-Ferreira E."/>
            <person name="Grigg M."/>
            <person name="Lorenzi H."/>
            <person name="Galac M."/>
        </authorList>
    </citation>
    <scope>NUCLEOTIDE SEQUENCE [LARGE SCALE GENOMIC DNA]</scope>
    <source>
        <strain evidence="3 4">EAF2021</strain>
    </source>
</reference>
<dbReference type="PIRSF" id="PIRSF000868">
    <property type="entry name" value="14-3-3"/>
    <property type="match status" value="1"/>
</dbReference>
<dbReference type="InterPro" id="IPR000308">
    <property type="entry name" value="14-3-3"/>
</dbReference>
<dbReference type="PRINTS" id="PR00305">
    <property type="entry name" value="1433ZETA"/>
</dbReference>
<dbReference type="Pfam" id="PF00244">
    <property type="entry name" value="14-3-3"/>
    <property type="match status" value="1"/>
</dbReference>
<dbReference type="PANTHER" id="PTHR18860">
    <property type="entry name" value="14-3-3 PROTEIN"/>
    <property type="match status" value="1"/>
</dbReference>
<dbReference type="EMBL" id="JAPFFF010000005">
    <property type="protein sequence ID" value="KAK8889838.1"/>
    <property type="molecule type" value="Genomic_DNA"/>
</dbReference>
<comment type="caution">
    <text evidence="3">The sequence shown here is derived from an EMBL/GenBank/DDBJ whole genome shotgun (WGS) entry which is preliminary data.</text>
</comment>
<proteinExistence type="inferred from homology"/>
<dbReference type="SUPFAM" id="SSF48445">
    <property type="entry name" value="14-3-3 protein"/>
    <property type="match status" value="1"/>
</dbReference>
<dbReference type="InterPro" id="IPR023409">
    <property type="entry name" value="14-3-3_CS"/>
</dbReference>
<keyword evidence="4" id="KW-1185">Reference proteome</keyword>
<evidence type="ECO:0000256" key="1">
    <source>
        <dbReference type="ARBA" id="ARBA00006141"/>
    </source>
</evidence>
<evidence type="ECO:0000259" key="2">
    <source>
        <dbReference type="SMART" id="SM00101"/>
    </source>
</evidence>
<feature type="domain" description="14-3-3" evidence="2">
    <location>
        <begin position="5"/>
        <end position="240"/>
    </location>
</feature>
<comment type="similarity">
    <text evidence="1">Belongs to the 14-3-3 family.</text>
</comment>
<dbReference type="Gene3D" id="1.20.190.20">
    <property type="entry name" value="14-3-3 domain"/>
    <property type="match status" value="1"/>
</dbReference>
<evidence type="ECO:0000313" key="3">
    <source>
        <dbReference type="EMBL" id="KAK8889838.1"/>
    </source>
</evidence>
<name>A0ABR2KFD8_9EUKA</name>
<sequence>MSSEREVTLFMAQILDQTDRHQDMVDAMKKVIELSADLNSDERNLLSVAYKNIVGSRRNGLRMIAAIIEHEEGRGNTARVELLNAYKATILAELEKYCNELIGLVDTQLLPAAKTPEARVFYEKLKADYYRYICESKPENEKTEPANKAKQCYENAMEIAKNEIPPSRPTSLGLILNYSVFLYEIIGQKQEAIELAQKTYNDCSTTVDDNSDNSYSEATMILQLLRDNVSLWTQDAEQAE</sequence>
<dbReference type="InterPro" id="IPR036815">
    <property type="entry name" value="14-3-3_dom_sf"/>
</dbReference>
<protein>
    <recommendedName>
        <fullName evidence="2">14-3-3 domain-containing protein</fullName>
    </recommendedName>
</protein>
<dbReference type="PROSITE" id="PS00796">
    <property type="entry name" value="1433_1"/>
    <property type="match status" value="1"/>
</dbReference>
<dbReference type="SMART" id="SM00101">
    <property type="entry name" value="14_3_3"/>
    <property type="match status" value="1"/>
</dbReference>
<evidence type="ECO:0000313" key="4">
    <source>
        <dbReference type="Proteomes" id="UP001470230"/>
    </source>
</evidence>
<dbReference type="CDD" id="cd08774">
    <property type="entry name" value="14-3-3"/>
    <property type="match status" value="1"/>
</dbReference>
<organism evidence="3 4">
    <name type="scientific">Tritrichomonas musculus</name>
    <dbReference type="NCBI Taxonomy" id="1915356"/>
    <lineage>
        <taxon>Eukaryota</taxon>
        <taxon>Metamonada</taxon>
        <taxon>Parabasalia</taxon>
        <taxon>Tritrichomonadida</taxon>
        <taxon>Tritrichomonadidae</taxon>
        <taxon>Tritrichomonas</taxon>
    </lineage>
</organism>
<dbReference type="Proteomes" id="UP001470230">
    <property type="component" value="Unassembled WGS sequence"/>
</dbReference>
<accession>A0ABR2KFD8</accession>
<dbReference type="InterPro" id="IPR023410">
    <property type="entry name" value="14-3-3_domain"/>
</dbReference>